<evidence type="ECO:0000256" key="2">
    <source>
        <dbReference type="ARBA" id="ARBA00023015"/>
    </source>
</evidence>
<dbReference type="Pfam" id="PF12840">
    <property type="entry name" value="HTH_20"/>
    <property type="match status" value="1"/>
</dbReference>
<evidence type="ECO:0000313" key="6">
    <source>
        <dbReference type="EMBL" id="CRK74458.1"/>
    </source>
</evidence>
<dbReference type="InterPro" id="IPR051081">
    <property type="entry name" value="HTH_MetalResp_TranReg"/>
</dbReference>
<dbReference type="GO" id="GO:0003677">
    <property type="term" value="F:DNA binding"/>
    <property type="evidence" value="ECO:0007669"/>
    <property type="project" value="UniProtKB-KW"/>
</dbReference>
<gene>
    <name evidence="6" type="primary">sdpR_1</name>
    <name evidence="6" type="ORF">NIG5292_00488</name>
</gene>
<dbReference type="PRINTS" id="PR00778">
    <property type="entry name" value="HTHARSR"/>
</dbReference>
<evidence type="ECO:0000259" key="5">
    <source>
        <dbReference type="PROSITE" id="PS50987"/>
    </source>
</evidence>
<dbReference type="InterPro" id="IPR013538">
    <property type="entry name" value="ASHA1/2-like_C"/>
</dbReference>
<dbReference type="AlphaFoldDB" id="A0A0U1NIC8"/>
<dbReference type="PROSITE" id="PS50987">
    <property type="entry name" value="HTH_ARSR_2"/>
    <property type="match status" value="1"/>
</dbReference>
<dbReference type="NCBIfam" id="NF033788">
    <property type="entry name" value="HTH_metalloreg"/>
    <property type="match status" value="1"/>
</dbReference>
<dbReference type="Gene3D" id="3.30.530.20">
    <property type="match status" value="1"/>
</dbReference>
<proteinExistence type="inferred from homology"/>
<keyword evidence="4" id="KW-0804">Transcription</keyword>
<reference evidence="6 7" key="1">
    <citation type="submission" date="2015-04" db="EMBL/GenBank/DDBJ databases">
        <authorList>
            <person name="Syromyatnikov M.Y."/>
            <person name="Popov V.N."/>
        </authorList>
    </citation>
    <scope>NUCLEOTIDE SEQUENCE [LARGE SCALE GENOMIC DNA]</scope>
    <source>
        <strain evidence="6 7">CECT 5292</strain>
    </source>
</reference>
<dbReference type="OrthoDB" id="9815653at2"/>
<dbReference type="InterPro" id="IPR023393">
    <property type="entry name" value="START-like_dom_sf"/>
</dbReference>
<sequence length="244" mass="27407">MDNIFKAIADPSRRALLHALLDQDGQTLTALEERLDMTRFGVMKHLKVLTAAGLIQTQKKGRFKYHTLTPLALLDALDTWLDPMRIHPSVRDVMTLKPHLAEAALPDYTPDFEMSCTLKAAPKRVWQALTNPDEIPHYHFITGQVLRDRARLTHHASDGATLLETIDLNVDPERRLEQSFRPLWGGETHTSLVAFTLQDAGGHTRLTIAHDKLGTSDTAMPEAWARYITNLNAFLTHGTSQFAT</sequence>
<dbReference type="InterPro" id="IPR011991">
    <property type="entry name" value="ArsR-like_HTH"/>
</dbReference>
<evidence type="ECO:0000313" key="7">
    <source>
        <dbReference type="Proteomes" id="UP000048949"/>
    </source>
</evidence>
<dbReference type="InterPro" id="IPR001845">
    <property type="entry name" value="HTH_ArsR_DNA-bd_dom"/>
</dbReference>
<dbReference type="RefSeq" id="WP_048597767.1">
    <property type="nucleotide sequence ID" value="NZ_CBFHGK010000001.1"/>
</dbReference>
<dbReference type="Proteomes" id="UP000048949">
    <property type="component" value="Unassembled WGS sequence"/>
</dbReference>
<dbReference type="CDD" id="cd00090">
    <property type="entry name" value="HTH_ARSR"/>
    <property type="match status" value="1"/>
</dbReference>
<feature type="domain" description="HTH arsR-type" evidence="5">
    <location>
        <begin position="1"/>
        <end position="88"/>
    </location>
</feature>
<keyword evidence="2" id="KW-0805">Transcription regulation</keyword>
<accession>A0A0U1NIC8</accession>
<dbReference type="GO" id="GO:0003700">
    <property type="term" value="F:DNA-binding transcription factor activity"/>
    <property type="evidence" value="ECO:0007669"/>
    <property type="project" value="InterPro"/>
</dbReference>
<dbReference type="InterPro" id="IPR036388">
    <property type="entry name" value="WH-like_DNA-bd_sf"/>
</dbReference>
<comment type="similarity">
    <text evidence="1">Belongs to the AHA1 family.</text>
</comment>
<dbReference type="SMART" id="SM00418">
    <property type="entry name" value="HTH_ARSR"/>
    <property type="match status" value="1"/>
</dbReference>
<evidence type="ECO:0000256" key="4">
    <source>
        <dbReference type="ARBA" id="ARBA00023163"/>
    </source>
</evidence>
<evidence type="ECO:0000256" key="3">
    <source>
        <dbReference type="ARBA" id="ARBA00023125"/>
    </source>
</evidence>
<dbReference type="Pfam" id="PF08327">
    <property type="entry name" value="AHSA1"/>
    <property type="match status" value="1"/>
</dbReference>
<evidence type="ECO:0000256" key="1">
    <source>
        <dbReference type="ARBA" id="ARBA00006817"/>
    </source>
</evidence>
<dbReference type="PANTHER" id="PTHR33154">
    <property type="entry name" value="TRANSCRIPTIONAL REGULATOR, ARSR FAMILY"/>
    <property type="match status" value="1"/>
</dbReference>
<dbReference type="PANTHER" id="PTHR33154:SF33">
    <property type="entry name" value="TRANSCRIPTIONAL REPRESSOR SDPR"/>
    <property type="match status" value="1"/>
</dbReference>
<keyword evidence="3" id="KW-0238">DNA-binding</keyword>
<dbReference type="InterPro" id="IPR036390">
    <property type="entry name" value="WH_DNA-bd_sf"/>
</dbReference>
<dbReference type="Gene3D" id="1.10.10.10">
    <property type="entry name" value="Winged helix-like DNA-binding domain superfamily/Winged helix DNA-binding domain"/>
    <property type="match status" value="1"/>
</dbReference>
<keyword evidence="7" id="KW-1185">Reference proteome</keyword>
<name>A0A0U1NIC8_9RHOB</name>
<organism evidence="6 7">
    <name type="scientific">Nereida ignava</name>
    <dbReference type="NCBI Taxonomy" id="282199"/>
    <lineage>
        <taxon>Bacteria</taxon>
        <taxon>Pseudomonadati</taxon>
        <taxon>Pseudomonadota</taxon>
        <taxon>Alphaproteobacteria</taxon>
        <taxon>Rhodobacterales</taxon>
        <taxon>Roseobacteraceae</taxon>
        <taxon>Nereida</taxon>
    </lineage>
</organism>
<dbReference type="STRING" id="282199.GCA_001049735_00488"/>
<protein>
    <submittedName>
        <fullName evidence="6">Transcriptional repressor SdpR</fullName>
    </submittedName>
</protein>
<dbReference type="SUPFAM" id="SSF55961">
    <property type="entry name" value="Bet v1-like"/>
    <property type="match status" value="1"/>
</dbReference>
<dbReference type="SUPFAM" id="SSF46785">
    <property type="entry name" value="Winged helix' DNA-binding domain"/>
    <property type="match status" value="1"/>
</dbReference>
<dbReference type="EMBL" id="CVQV01000003">
    <property type="protein sequence ID" value="CRK74458.1"/>
    <property type="molecule type" value="Genomic_DNA"/>
</dbReference>